<comment type="subcellular location">
    <subcellularLocation>
        <location evidence="1">Secreted</location>
        <location evidence="1">Cell wall</location>
        <topology evidence="1">Peptidoglycan-anchor</topology>
    </subcellularLocation>
</comment>
<evidence type="ECO:0000256" key="12">
    <source>
        <dbReference type="SAM" id="MobiDB-lite"/>
    </source>
</evidence>
<dbReference type="GO" id="GO:0016020">
    <property type="term" value="C:membrane"/>
    <property type="evidence" value="ECO:0007669"/>
    <property type="project" value="InterPro"/>
</dbReference>
<dbReference type="GO" id="GO:0004252">
    <property type="term" value="F:serine-type endopeptidase activity"/>
    <property type="evidence" value="ECO:0007669"/>
    <property type="project" value="UniProtKB-UniRule"/>
</dbReference>
<feature type="compositionally biased region" description="Low complexity" evidence="12">
    <location>
        <begin position="1614"/>
        <end position="1627"/>
    </location>
</feature>
<evidence type="ECO:0000259" key="16">
    <source>
        <dbReference type="Pfam" id="PF17961"/>
    </source>
</evidence>
<dbReference type="STRING" id="1093900.A0A507B329"/>
<evidence type="ECO:0000256" key="8">
    <source>
        <dbReference type="ARBA" id="ARBA00022825"/>
    </source>
</evidence>
<organism evidence="17 18">
    <name type="scientific">Thyridium curvatum</name>
    <dbReference type="NCBI Taxonomy" id="1093900"/>
    <lineage>
        <taxon>Eukaryota</taxon>
        <taxon>Fungi</taxon>
        <taxon>Dikarya</taxon>
        <taxon>Ascomycota</taxon>
        <taxon>Pezizomycotina</taxon>
        <taxon>Sordariomycetes</taxon>
        <taxon>Sordariomycetidae</taxon>
        <taxon>Thyridiales</taxon>
        <taxon>Thyridiaceae</taxon>
        <taxon>Thyridium</taxon>
    </lineage>
</organism>
<feature type="domain" description="C5a peptidase/Subtilisin-like protease SBT2-like Fn3-like" evidence="15">
    <location>
        <begin position="590"/>
        <end position="703"/>
    </location>
</feature>
<evidence type="ECO:0000256" key="9">
    <source>
        <dbReference type="PIRSR" id="PIRSR615500-1"/>
    </source>
</evidence>
<dbReference type="SUPFAM" id="SSF49401">
    <property type="entry name" value="Bacterial adhesins"/>
    <property type="match status" value="1"/>
</dbReference>
<keyword evidence="5 10" id="KW-0645">Protease</keyword>
<feature type="compositionally biased region" description="Low complexity" evidence="12">
    <location>
        <begin position="876"/>
        <end position="913"/>
    </location>
</feature>
<dbReference type="EMBL" id="SKBQ01000013">
    <property type="protein sequence ID" value="TPX17515.1"/>
    <property type="molecule type" value="Genomic_DNA"/>
</dbReference>
<evidence type="ECO:0000313" key="18">
    <source>
        <dbReference type="Proteomes" id="UP000319257"/>
    </source>
</evidence>
<evidence type="ECO:0000256" key="6">
    <source>
        <dbReference type="ARBA" id="ARBA00022729"/>
    </source>
</evidence>
<keyword evidence="7 10" id="KW-0378">Hydrolase</keyword>
<dbReference type="InterPro" id="IPR022398">
    <property type="entry name" value="Peptidase_S8_His-AS"/>
</dbReference>
<feature type="compositionally biased region" description="Low complexity" evidence="12">
    <location>
        <begin position="1639"/>
        <end position="1665"/>
    </location>
</feature>
<accession>A0A507B329</accession>
<keyword evidence="4" id="KW-0964">Secreted</keyword>
<dbReference type="Proteomes" id="UP000319257">
    <property type="component" value="Unassembled WGS sequence"/>
</dbReference>
<dbReference type="InterPro" id="IPR023828">
    <property type="entry name" value="Peptidase_S8_Ser-AS"/>
</dbReference>
<dbReference type="GO" id="GO:0007155">
    <property type="term" value="P:cell adhesion"/>
    <property type="evidence" value="ECO:0007669"/>
    <property type="project" value="InterPro"/>
</dbReference>
<evidence type="ECO:0000259" key="15">
    <source>
        <dbReference type="Pfam" id="PF06280"/>
    </source>
</evidence>
<feature type="active site" description="Charge relay system" evidence="9 10">
    <location>
        <position position="170"/>
    </location>
</feature>
<evidence type="ECO:0000256" key="4">
    <source>
        <dbReference type="ARBA" id="ARBA00022525"/>
    </source>
</evidence>
<dbReference type="InterPro" id="IPR041171">
    <property type="entry name" value="SDR_Ig"/>
</dbReference>
<dbReference type="RefSeq" id="XP_030999226.1">
    <property type="nucleotide sequence ID" value="XM_031137427.1"/>
</dbReference>
<sequence length="1689" mass="175745">MAKWALALKAVAAACLLGAPGASAWTQQELNASRRPAPAVAGPVVPGRFIVELEPGTQSRQRDLAARATTLLGDMKSKGMDAEVKTDYSAVSGRFQGVSVEITNNKNASIDDIKAIPGVADVWPVYSIALDDTVNTADPSPKWNPHISTRVDELHKRGLTGRGQRVCVVDSGVDASHPALTGKVTGGKNLIDDTRNFEDCLGHGTFVSSVIAGSTKDLTGVAPGAEIFMYKVFGCENKVSNDLVLKGLLSADADACDIISMSLGSDIGYSGSILSRMASQIAKDRLVIIAAGNKGEIGPFYASSPASGRGVVSVASTDARQMLGWPATIVSSSGETFNLSYVTPDGSKLNESVTAPITLDPGDSCNPEKYGRENQAVLVQRGICFIGKSYNFLTSSGFGYYLIFDTYNQGVGYMSDVVNWNPSVHLFALTGAPVGAWVKKQVAAQYNLTLQIEIDANTAAFASDQPSAGQMSYFSSWGPSFENDFSPSVAAPGGLVYGAYPNNKFAVGSGTSFSTPYVAGVAALFYAHVKKDFAEFSRRLSSTAALLPAYSAAQKQVLGNVAPLAQQGAGLIDAVKVLDYRTVITSDRQISLNDTDNRVNTHTIRLQNTGDKAVTYKISHLPAATVQSRDKSLYPYVYYPPLLSGVEGSIVAPESITIAAGSTQDVVVTFNSPANSDGNSGAVWSGKVVFRGDNDEAVSVPYMGVQVSTYNWTPLEGAPLAFRYDTRDGYLYPVDWQSRPYKPAEYDSPEIYFALRYGTYEFSLDLVGQDYTTADFSYPLKAGPESNQWRGPLRTQPDVWGSFVDFPSKFALRFNNVGFNKFQSFANGTKIPSGRYRILSRALRMFGDATNPKDWQLFLSDPFSIQLGNDPIPGLSTSSSASSTASPTSTGGTTTVPTTTSATTTTTISSASATTTSVPGITTTLTAVSQPTGLANAFVDLSLYRKGTQQSPDLFDTNSWLEIHVQISIPTRLYEGTTVSFALPRALVDVAQSSYVMSPGSMVGTAVFDKNSSLYTVTFNDWATWHKNIVGDFYIAARLDPAFQKEMVAGTYVVEMATVGKTFYQPIYYRAIDRSRVYEYAREVPSNDGNKLFAFNVEVPGSIGPWKSVTFASSQTSGDDGFRCDQTRVNLGTSFDASNRIVESTDVTNQTVKRCEVKAFRAVYDGAIPKEEVLQFNMINMLGMRGYKSISMPYSLAVELQNGTAIGFNLRTMNYDMLSRSRPDNWFNGVVDQSGPIGGGTTTSSSMSSTATSTSSSTSTSETSTSVTITSATSTGLGNSTTSSFTSTVTSVTSTSANSTSVPTTAPVSSSSASSSSASSSSISSSSTETTTAQSTASSSSSSSTVISTTGGNATSTASSTSTSASSSTMSSSSSTLSSSSSASGSSTVSTSGTASSSSISSSASTASSSSTGSSSSAPISSPTSQPPSSSSRPQTTSPTTSPTASSSAGHTSSSTVPSSSSSISSTRTTGSSGSSTTKGPSSISSSQPPHQTSASTKSITSIVTVITTVCTDPSWTSPVTVTYTVPCATEPNAPITTVTSVCTVCASHPVTLTYTQPVVKPALPSEGTRGPAVVTYGSRTIDLGGASQAPAQPSVVTIPTVGNGGGRPSGDKSASAPQPSKASTPPVGGGSGAGQTSGGAAPPAGSSARTSAPAGSSPSTPPVAAAASRASMGVFASTFLGFVIAALL</sequence>
<feature type="region of interest" description="Disordered" evidence="12">
    <location>
        <begin position="1585"/>
        <end position="1665"/>
    </location>
</feature>
<evidence type="ECO:0000259" key="14">
    <source>
        <dbReference type="Pfam" id="PF00082"/>
    </source>
</evidence>
<feature type="domain" description="SDR-like Ig" evidence="16">
    <location>
        <begin position="960"/>
        <end position="1042"/>
    </location>
</feature>
<dbReference type="PRINTS" id="PR00723">
    <property type="entry name" value="SUBTILISIN"/>
</dbReference>
<dbReference type="PROSITE" id="PS00136">
    <property type="entry name" value="SUBTILASE_ASP"/>
    <property type="match status" value="1"/>
</dbReference>
<proteinExistence type="inferred from homology"/>
<keyword evidence="18" id="KW-1185">Reference proteome</keyword>
<name>A0A507B329_9PEZI</name>
<dbReference type="InterPro" id="IPR008966">
    <property type="entry name" value="Adhesion_dom_sf"/>
</dbReference>
<dbReference type="PROSITE" id="PS00138">
    <property type="entry name" value="SUBTILASE_SER"/>
    <property type="match status" value="1"/>
</dbReference>
<feature type="region of interest" description="Disordered" evidence="12">
    <location>
        <begin position="870"/>
        <end position="913"/>
    </location>
</feature>
<evidence type="ECO:0000313" key="17">
    <source>
        <dbReference type="EMBL" id="TPX17515.1"/>
    </source>
</evidence>
<keyword evidence="8 10" id="KW-0720">Serine protease</keyword>
<dbReference type="GeneID" id="41970605"/>
<comment type="similarity">
    <text evidence="2 10 11">Belongs to the peptidase S8 family.</text>
</comment>
<evidence type="ECO:0000256" key="3">
    <source>
        <dbReference type="ARBA" id="ARBA00022512"/>
    </source>
</evidence>
<feature type="compositionally biased region" description="Gly residues" evidence="12">
    <location>
        <begin position="1628"/>
        <end position="1638"/>
    </location>
</feature>
<dbReference type="InterPro" id="IPR011252">
    <property type="entry name" value="Fibrogen-bd_dom1"/>
</dbReference>
<dbReference type="PANTHER" id="PTHR43806">
    <property type="entry name" value="PEPTIDASE S8"/>
    <property type="match status" value="1"/>
</dbReference>
<dbReference type="Gene3D" id="2.60.40.1280">
    <property type="match status" value="1"/>
</dbReference>
<feature type="signal peptide" evidence="13">
    <location>
        <begin position="1"/>
        <end position="24"/>
    </location>
</feature>
<evidence type="ECO:0000256" key="13">
    <source>
        <dbReference type="SAM" id="SignalP"/>
    </source>
</evidence>
<dbReference type="PROSITE" id="PS51892">
    <property type="entry name" value="SUBTILASE"/>
    <property type="match status" value="1"/>
</dbReference>
<dbReference type="Pfam" id="PF00082">
    <property type="entry name" value="Peptidase_S8"/>
    <property type="match status" value="1"/>
</dbReference>
<gene>
    <name evidence="17" type="ORF">E0L32_003158</name>
</gene>
<dbReference type="InterPro" id="IPR050131">
    <property type="entry name" value="Peptidase_S8_subtilisin-like"/>
</dbReference>
<dbReference type="InterPro" id="IPR010435">
    <property type="entry name" value="C5a/SBT2-like_Fn3"/>
</dbReference>
<feature type="active site" description="Charge relay system" evidence="9 10">
    <location>
        <position position="512"/>
    </location>
</feature>
<evidence type="ECO:0000256" key="7">
    <source>
        <dbReference type="ARBA" id="ARBA00022801"/>
    </source>
</evidence>
<evidence type="ECO:0000256" key="2">
    <source>
        <dbReference type="ARBA" id="ARBA00011073"/>
    </source>
</evidence>
<dbReference type="PROSITE" id="PS00137">
    <property type="entry name" value="SUBTILASE_HIS"/>
    <property type="match status" value="1"/>
</dbReference>
<dbReference type="PANTHER" id="PTHR43806:SF66">
    <property type="entry name" value="SERIN ENDOPEPTIDASE"/>
    <property type="match status" value="1"/>
</dbReference>
<evidence type="ECO:0000256" key="10">
    <source>
        <dbReference type="PROSITE-ProRule" id="PRU01240"/>
    </source>
</evidence>
<feature type="domain" description="Peptidase S8/S53" evidence="14">
    <location>
        <begin position="161"/>
        <end position="535"/>
    </location>
</feature>
<feature type="chain" id="PRO_5021349703" evidence="13">
    <location>
        <begin position="25"/>
        <end position="1689"/>
    </location>
</feature>
<evidence type="ECO:0000256" key="5">
    <source>
        <dbReference type="ARBA" id="ARBA00022670"/>
    </source>
</evidence>
<dbReference type="Pfam" id="PF17961">
    <property type="entry name" value="Big_8"/>
    <property type="match status" value="1"/>
</dbReference>
<dbReference type="SUPFAM" id="SSF52743">
    <property type="entry name" value="Subtilisin-like"/>
    <property type="match status" value="1"/>
</dbReference>
<feature type="region of interest" description="Disordered" evidence="12">
    <location>
        <begin position="1229"/>
        <end position="1498"/>
    </location>
</feature>
<keyword evidence="3" id="KW-0134">Cell wall</keyword>
<keyword evidence="6 13" id="KW-0732">Signal</keyword>
<dbReference type="GO" id="GO:0006508">
    <property type="term" value="P:proteolysis"/>
    <property type="evidence" value="ECO:0007669"/>
    <property type="project" value="UniProtKB-KW"/>
</dbReference>
<dbReference type="InParanoid" id="A0A507B329"/>
<dbReference type="Gene3D" id="3.40.50.200">
    <property type="entry name" value="Peptidase S8/S53 domain"/>
    <property type="match status" value="2"/>
</dbReference>
<dbReference type="OrthoDB" id="10256524at2759"/>
<dbReference type="Pfam" id="PF06280">
    <property type="entry name" value="fn3_5"/>
    <property type="match status" value="1"/>
</dbReference>
<dbReference type="InterPro" id="IPR036852">
    <property type="entry name" value="Peptidase_S8/S53_dom_sf"/>
</dbReference>
<feature type="compositionally biased region" description="Low complexity" evidence="12">
    <location>
        <begin position="1242"/>
        <end position="1498"/>
    </location>
</feature>
<evidence type="ECO:0000256" key="11">
    <source>
        <dbReference type="RuleBase" id="RU003355"/>
    </source>
</evidence>
<comment type="caution">
    <text evidence="17">The sequence shown here is derived from an EMBL/GenBank/DDBJ whole genome shotgun (WGS) entry which is preliminary data.</text>
</comment>
<feature type="active site" description="Charge relay system" evidence="9 10">
    <location>
        <position position="203"/>
    </location>
</feature>
<dbReference type="InterPro" id="IPR000209">
    <property type="entry name" value="Peptidase_S8/S53_dom"/>
</dbReference>
<dbReference type="InterPro" id="IPR023827">
    <property type="entry name" value="Peptidase_S8_Asp-AS"/>
</dbReference>
<dbReference type="InterPro" id="IPR015500">
    <property type="entry name" value="Peptidase_S8_subtilisin-rel"/>
</dbReference>
<evidence type="ECO:0000256" key="1">
    <source>
        <dbReference type="ARBA" id="ARBA00004168"/>
    </source>
</evidence>
<protein>
    <submittedName>
        <fullName evidence="17">Uncharacterized protein</fullName>
    </submittedName>
</protein>
<reference evidence="17 18" key="1">
    <citation type="submission" date="2019-06" db="EMBL/GenBank/DDBJ databases">
        <title>Draft genome sequence of the filamentous fungus Phialemoniopsis curvata isolated from diesel fuel.</title>
        <authorList>
            <person name="Varaljay V.A."/>
            <person name="Lyon W.J."/>
            <person name="Crouch A.L."/>
            <person name="Drake C.E."/>
            <person name="Hollomon J.M."/>
            <person name="Nadeau L.J."/>
            <person name="Nunn H.S."/>
            <person name="Stevenson B.S."/>
            <person name="Bojanowski C.L."/>
            <person name="Crookes-Goodson W.J."/>
        </authorList>
    </citation>
    <scope>NUCLEOTIDE SEQUENCE [LARGE SCALE GENOMIC DNA]</scope>
    <source>
        <strain evidence="17 18">D216</strain>
    </source>
</reference>